<dbReference type="AlphaFoldDB" id="A0A4Z2JFM9"/>
<accession>A0A4Z2JFM9</accession>
<evidence type="ECO:0000259" key="11">
    <source>
        <dbReference type="PROSITE" id="PS52035"/>
    </source>
</evidence>
<feature type="active site" description="Proton donor/acceptor" evidence="9">
    <location>
        <position position="271"/>
    </location>
</feature>
<organism evidence="12 13">
    <name type="scientific">Liparis tanakae</name>
    <name type="common">Tanaka's snailfish</name>
    <dbReference type="NCBI Taxonomy" id="230148"/>
    <lineage>
        <taxon>Eukaryota</taxon>
        <taxon>Metazoa</taxon>
        <taxon>Chordata</taxon>
        <taxon>Craniata</taxon>
        <taxon>Vertebrata</taxon>
        <taxon>Euteleostomi</taxon>
        <taxon>Actinopterygii</taxon>
        <taxon>Neopterygii</taxon>
        <taxon>Teleostei</taxon>
        <taxon>Neoteleostei</taxon>
        <taxon>Acanthomorphata</taxon>
        <taxon>Eupercaria</taxon>
        <taxon>Perciformes</taxon>
        <taxon>Cottioidei</taxon>
        <taxon>Cottales</taxon>
        <taxon>Liparidae</taxon>
        <taxon>Liparis</taxon>
    </lineage>
</organism>
<dbReference type="SUPFAM" id="SSF53187">
    <property type="entry name" value="Zn-dependent exopeptidases"/>
    <property type="match status" value="1"/>
</dbReference>
<comment type="similarity">
    <text evidence="2 9">Belongs to the peptidase M14 family.</text>
</comment>
<dbReference type="Gene3D" id="3.40.630.10">
    <property type="entry name" value="Zn peptidases"/>
    <property type="match status" value="1"/>
</dbReference>
<evidence type="ECO:0000256" key="8">
    <source>
        <dbReference type="ARBA" id="ARBA00023049"/>
    </source>
</evidence>
<dbReference type="SMART" id="SM00631">
    <property type="entry name" value="Zn_pept"/>
    <property type="match status" value="1"/>
</dbReference>
<evidence type="ECO:0000256" key="3">
    <source>
        <dbReference type="ARBA" id="ARBA00022645"/>
    </source>
</evidence>
<dbReference type="PANTHER" id="PTHR11705:SF19">
    <property type="entry name" value="CARBOXYPEPTIDASE O"/>
    <property type="match status" value="1"/>
</dbReference>
<keyword evidence="5" id="KW-0479">Metal-binding</keyword>
<evidence type="ECO:0000256" key="1">
    <source>
        <dbReference type="ARBA" id="ARBA00001947"/>
    </source>
</evidence>
<dbReference type="GO" id="GO:0005615">
    <property type="term" value="C:extracellular space"/>
    <property type="evidence" value="ECO:0007669"/>
    <property type="project" value="TreeGrafter"/>
</dbReference>
<feature type="compositionally biased region" description="Basic and acidic residues" evidence="10">
    <location>
        <begin position="382"/>
        <end position="405"/>
    </location>
</feature>
<keyword evidence="7" id="KW-0862">Zinc</keyword>
<dbReference type="PROSITE" id="PS00132">
    <property type="entry name" value="CARBOXYPEPT_ZN_1"/>
    <property type="match status" value="1"/>
</dbReference>
<evidence type="ECO:0000256" key="2">
    <source>
        <dbReference type="ARBA" id="ARBA00005988"/>
    </source>
</evidence>
<dbReference type="GO" id="GO:0008270">
    <property type="term" value="F:zinc ion binding"/>
    <property type="evidence" value="ECO:0007669"/>
    <property type="project" value="InterPro"/>
</dbReference>
<dbReference type="GO" id="GO:0004181">
    <property type="term" value="F:metallocarboxypeptidase activity"/>
    <property type="evidence" value="ECO:0007669"/>
    <property type="project" value="InterPro"/>
</dbReference>
<evidence type="ECO:0000256" key="4">
    <source>
        <dbReference type="ARBA" id="ARBA00022670"/>
    </source>
</evidence>
<evidence type="ECO:0000313" key="12">
    <source>
        <dbReference type="EMBL" id="TNN88787.1"/>
    </source>
</evidence>
<dbReference type="PRINTS" id="PR00765">
    <property type="entry name" value="CRBOXYPTASEA"/>
</dbReference>
<reference evidence="12 13" key="1">
    <citation type="submission" date="2019-03" db="EMBL/GenBank/DDBJ databases">
        <title>First draft genome of Liparis tanakae, snailfish: a comprehensive survey of snailfish specific genes.</title>
        <authorList>
            <person name="Kim W."/>
            <person name="Song I."/>
            <person name="Jeong J.-H."/>
            <person name="Kim D."/>
            <person name="Kim S."/>
            <person name="Ryu S."/>
            <person name="Song J.Y."/>
            <person name="Lee S.K."/>
        </authorList>
    </citation>
    <scope>NUCLEOTIDE SEQUENCE [LARGE SCALE GENOMIC DNA]</scope>
    <source>
        <tissue evidence="12">Muscle</tissue>
    </source>
</reference>
<evidence type="ECO:0000313" key="13">
    <source>
        <dbReference type="Proteomes" id="UP000314294"/>
    </source>
</evidence>
<gene>
    <name evidence="12" type="primary">CPO_1</name>
    <name evidence="12" type="ORF">EYF80_001119</name>
</gene>
<dbReference type="PROSITE" id="PS52035">
    <property type="entry name" value="PEPTIDASE_M14"/>
    <property type="match status" value="1"/>
</dbReference>
<dbReference type="Proteomes" id="UP000314294">
    <property type="component" value="Unassembled WGS sequence"/>
</dbReference>
<dbReference type="FunFam" id="3.40.630.10:FF:000001">
    <property type="entry name" value="Carboxypeptidase B"/>
    <property type="match status" value="1"/>
</dbReference>
<evidence type="ECO:0000256" key="6">
    <source>
        <dbReference type="ARBA" id="ARBA00022801"/>
    </source>
</evidence>
<keyword evidence="13" id="KW-1185">Reference proteome</keyword>
<dbReference type="OrthoDB" id="3626597at2759"/>
<dbReference type="GO" id="GO:0006508">
    <property type="term" value="P:proteolysis"/>
    <property type="evidence" value="ECO:0007669"/>
    <property type="project" value="UniProtKB-KW"/>
</dbReference>
<keyword evidence="4" id="KW-0645">Protease</keyword>
<comment type="caution">
    <text evidence="12">The sequence shown here is derived from an EMBL/GenBank/DDBJ whole genome shotgun (WGS) entry which is preliminary data.</text>
</comment>
<name>A0A4Z2JFM9_9TELE</name>
<keyword evidence="6" id="KW-0378">Hydrolase</keyword>
<dbReference type="InterPro" id="IPR057246">
    <property type="entry name" value="CARBOXYPEPT_ZN_1"/>
</dbReference>
<evidence type="ECO:0000256" key="5">
    <source>
        <dbReference type="ARBA" id="ARBA00022723"/>
    </source>
</evidence>
<evidence type="ECO:0000256" key="7">
    <source>
        <dbReference type="ARBA" id="ARBA00022833"/>
    </source>
</evidence>
<comment type="cofactor">
    <cofactor evidence="1">
        <name>Zn(2+)</name>
        <dbReference type="ChEBI" id="CHEBI:29105"/>
    </cofactor>
</comment>
<feature type="region of interest" description="Disordered" evidence="10">
    <location>
        <begin position="369"/>
        <end position="424"/>
    </location>
</feature>
<sequence>MEKERMLGLFLISRWMEDVERGNPELVSSAVYGYTYEGRNITLLKLGLENPEGREKKVIWVDCGIHAREWIAPAFCQWFVKEIVHSYSTDKKLEQMLQNLDVYVTPVVNVDGYVFTWANNSTRRWRKSRSTPPPGSSCYGVDLNRNFNANWGTVGVSFDSCSNTYCGRSAGSEPEAKAVMDFVGGMLNKTLCFLTIHSAGQLILLPYGHPEISAPNYDELVSVGKAAAEKMEKVHGMGYTVGTSPQILYPNSGSSRDWARLVGIPFSYTFELRDKGEFSHLLPEEQIQPACEEAYAGALSIIAHVHDKAFSSGSLPNAAVSGLALIIWSSVMTVFLSTGVLSLTRHSSHEMTANIFHILFGPFTHREIEQQGASGSQDTEEGDRSRVNEGRLQRVRKRQTDERRPHSNQASHRPSPRGATVTQWHQPADDCQTRQQVCCTVCGCDSLLMKDM</sequence>
<protein>
    <submittedName>
        <fullName evidence="12">Carboxypeptidase O</fullName>
    </submittedName>
</protein>
<dbReference type="PANTHER" id="PTHR11705">
    <property type="entry name" value="PROTEASE FAMILY M14 CARBOXYPEPTIDASE A,B"/>
    <property type="match status" value="1"/>
</dbReference>
<evidence type="ECO:0000256" key="10">
    <source>
        <dbReference type="SAM" id="MobiDB-lite"/>
    </source>
</evidence>
<dbReference type="Pfam" id="PF00246">
    <property type="entry name" value="Peptidase_M14"/>
    <property type="match status" value="1"/>
</dbReference>
<dbReference type="InterPro" id="IPR000834">
    <property type="entry name" value="Peptidase_M14"/>
</dbReference>
<proteinExistence type="inferred from homology"/>
<keyword evidence="3 12" id="KW-0121">Carboxypeptidase</keyword>
<feature type="domain" description="Peptidase M14" evidence="11">
    <location>
        <begin position="5"/>
        <end position="305"/>
    </location>
</feature>
<dbReference type="EMBL" id="SRLO01000004">
    <property type="protein sequence ID" value="TNN88787.1"/>
    <property type="molecule type" value="Genomic_DNA"/>
</dbReference>
<evidence type="ECO:0000256" key="9">
    <source>
        <dbReference type="PROSITE-ProRule" id="PRU01379"/>
    </source>
</evidence>
<keyword evidence="8" id="KW-0482">Metalloprotease</keyword>